<feature type="repeat" description="PPR" evidence="2">
    <location>
        <begin position="453"/>
        <end position="487"/>
    </location>
</feature>
<dbReference type="Pfam" id="PF13041">
    <property type="entry name" value="PPR_2"/>
    <property type="match status" value="2"/>
</dbReference>
<dbReference type="GO" id="GO:0008168">
    <property type="term" value="F:methyltransferase activity"/>
    <property type="evidence" value="ECO:0007669"/>
    <property type="project" value="UniProtKB-KW"/>
</dbReference>
<evidence type="ECO:0000313" key="5">
    <source>
        <dbReference type="Proteomes" id="UP000236161"/>
    </source>
</evidence>
<dbReference type="GO" id="GO:0032259">
    <property type="term" value="P:methylation"/>
    <property type="evidence" value="ECO:0007669"/>
    <property type="project" value="UniProtKB-KW"/>
</dbReference>
<feature type="repeat" description="PPR" evidence="2">
    <location>
        <begin position="488"/>
        <end position="522"/>
    </location>
</feature>
<dbReference type="InterPro" id="IPR011990">
    <property type="entry name" value="TPR-like_helical_dom_sf"/>
</dbReference>
<sequence>MVKIALDVVRISAIVAGNVKKNNIFEPWRFFIGMKTKGIMPTWKAYSVFIEELCKASKTNEAFRLLTEMSASSKLNATRGMYHLVISCFTRNGEFEKVRMLEQQLRSFRFSHLDSKQVSEFVENQSFDDELEVSDQNTYEESDVEEICRILSTKSGNLLQEELKICSSKFSFTPALVEAILRRSWRHGCAALQFFFWVGNQASYTHTTETYNMAIKIAGSGKDFEHMRNLYREMKRRRCSITPNTWTIMISRYGKAGLTEIALKTFKEMKAEGYQPNGSTFKYLIVFLCRKKGQKIDESIKIFQEMLHSGYLPDKEMADIYLSSLCESGKIKAARTAVKSLCKRGFQSQLGFSLLTKSLCRAGRVEDALIFVDEMENHGYKANKHVYTSIIHALLIKGKLEEALEKVEAMKRDGLGHTVHVDTSLIVHFCKEKKIEKAVEIFDKMREKGCKPTVITFSALIRGFMNMGMFLEAWNLFYRMKIKGPFPDFLTYSMFVNLLCKAGCSEDAAMLLQDMLENGVIPSSINFNTVYYGLNREVHKGLRSKRRIKDRGEREPENSEQASARWGKPSRPLVAFLWTQSSNRGRLGLRELHLLLISPNYNCERAPLSVNFPKLFSSLVWNGNK</sequence>
<dbReference type="Pfam" id="PF01535">
    <property type="entry name" value="PPR"/>
    <property type="match status" value="4"/>
</dbReference>
<feature type="repeat" description="PPR" evidence="2">
    <location>
        <begin position="277"/>
        <end position="313"/>
    </location>
</feature>
<dbReference type="InterPro" id="IPR051114">
    <property type="entry name" value="Mito_RNA_Proc_CCM1"/>
</dbReference>
<reference evidence="4 5" key="1">
    <citation type="journal article" date="2017" name="Nature">
        <title>The Apostasia genome and the evolution of orchids.</title>
        <authorList>
            <person name="Zhang G.Q."/>
            <person name="Liu K.W."/>
            <person name="Li Z."/>
            <person name="Lohaus R."/>
            <person name="Hsiao Y.Y."/>
            <person name="Niu S.C."/>
            <person name="Wang J.Y."/>
            <person name="Lin Y.C."/>
            <person name="Xu Q."/>
            <person name="Chen L.J."/>
            <person name="Yoshida K."/>
            <person name="Fujiwara S."/>
            <person name="Wang Z.W."/>
            <person name="Zhang Y.Q."/>
            <person name="Mitsuda N."/>
            <person name="Wang M."/>
            <person name="Liu G.H."/>
            <person name="Pecoraro L."/>
            <person name="Huang H.X."/>
            <person name="Xiao X.J."/>
            <person name="Lin M."/>
            <person name="Wu X.Y."/>
            <person name="Wu W.L."/>
            <person name="Chen Y.Y."/>
            <person name="Chang S.B."/>
            <person name="Sakamoto S."/>
            <person name="Ohme-Takagi M."/>
            <person name="Yagi M."/>
            <person name="Zeng S.J."/>
            <person name="Shen C.Y."/>
            <person name="Yeh C.M."/>
            <person name="Luo Y.B."/>
            <person name="Tsai W.C."/>
            <person name="Van de Peer Y."/>
            <person name="Liu Z.J."/>
        </authorList>
    </citation>
    <scope>NUCLEOTIDE SEQUENCE [LARGE SCALE GENOMIC DNA]</scope>
    <source>
        <strain evidence="5">cv. Shenzhen</strain>
        <tissue evidence="4">Stem</tissue>
    </source>
</reference>
<dbReference type="GO" id="GO:0005739">
    <property type="term" value="C:mitochondrion"/>
    <property type="evidence" value="ECO:0007669"/>
    <property type="project" value="TreeGrafter"/>
</dbReference>
<dbReference type="EMBL" id="KZ452012">
    <property type="protein sequence ID" value="PKA51820.1"/>
    <property type="molecule type" value="Genomic_DNA"/>
</dbReference>
<dbReference type="GO" id="GO:0006396">
    <property type="term" value="P:RNA processing"/>
    <property type="evidence" value="ECO:0007669"/>
    <property type="project" value="TreeGrafter"/>
</dbReference>
<dbReference type="PROSITE" id="PS51375">
    <property type="entry name" value="PPR"/>
    <property type="match status" value="7"/>
</dbReference>
<dbReference type="OrthoDB" id="185373at2759"/>
<dbReference type="EC" id="2.1.1.204" evidence="4"/>
<feature type="repeat" description="PPR" evidence="2">
    <location>
        <begin position="242"/>
        <end position="276"/>
    </location>
</feature>
<dbReference type="PANTHER" id="PTHR47934:SF6">
    <property type="entry name" value="MITOCHONDRIAL GROUP I INTRON SPLICING FACTOR CCM1-RELATED"/>
    <property type="match status" value="1"/>
</dbReference>
<keyword evidence="4" id="KW-0808">Transferase</keyword>
<dbReference type="Gene3D" id="1.25.40.10">
    <property type="entry name" value="Tetratricopeptide repeat domain"/>
    <property type="match status" value="4"/>
</dbReference>
<keyword evidence="4" id="KW-0489">Methyltransferase</keyword>
<dbReference type="GO" id="GO:0007005">
    <property type="term" value="P:mitochondrion organization"/>
    <property type="evidence" value="ECO:0007669"/>
    <property type="project" value="TreeGrafter"/>
</dbReference>
<evidence type="ECO:0000313" key="4">
    <source>
        <dbReference type="EMBL" id="PKA51820.1"/>
    </source>
</evidence>
<name>A0A2I0A8D5_9ASPA</name>
<evidence type="ECO:0000256" key="1">
    <source>
        <dbReference type="ARBA" id="ARBA00022737"/>
    </source>
</evidence>
<evidence type="ECO:0000256" key="3">
    <source>
        <dbReference type="SAM" id="MobiDB-lite"/>
    </source>
</evidence>
<gene>
    <name evidence="4" type="ORF">AXF42_Ash008049</name>
</gene>
<feature type="repeat" description="PPR" evidence="2">
    <location>
        <begin position="418"/>
        <end position="452"/>
    </location>
</feature>
<dbReference type="AlphaFoldDB" id="A0A2I0A8D5"/>
<protein>
    <submittedName>
        <fullName evidence="4">Pentatricopeptide repeat-containing protein</fullName>
        <ecNumber evidence="4">2.1.1.204</ecNumber>
    </submittedName>
</protein>
<dbReference type="STRING" id="1088818.A0A2I0A8D5"/>
<feature type="repeat" description="PPR" evidence="2">
    <location>
        <begin position="348"/>
        <end position="382"/>
    </location>
</feature>
<dbReference type="Pfam" id="PF13812">
    <property type="entry name" value="PPR_3"/>
    <property type="match status" value="1"/>
</dbReference>
<feature type="repeat" description="PPR" evidence="2">
    <location>
        <begin position="383"/>
        <end position="417"/>
    </location>
</feature>
<keyword evidence="5" id="KW-1185">Reference proteome</keyword>
<dbReference type="Proteomes" id="UP000236161">
    <property type="component" value="Unassembled WGS sequence"/>
</dbReference>
<keyword evidence="1" id="KW-0677">Repeat</keyword>
<accession>A0A2I0A8D5</accession>
<evidence type="ECO:0000256" key="2">
    <source>
        <dbReference type="PROSITE-ProRule" id="PRU00708"/>
    </source>
</evidence>
<organism evidence="4 5">
    <name type="scientific">Apostasia shenzhenica</name>
    <dbReference type="NCBI Taxonomy" id="1088818"/>
    <lineage>
        <taxon>Eukaryota</taxon>
        <taxon>Viridiplantae</taxon>
        <taxon>Streptophyta</taxon>
        <taxon>Embryophyta</taxon>
        <taxon>Tracheophyta</taxon>
        <taxon>Spermatophyta</taxon>
        <taxon>Magnoliopsida</taxon>
        <taxon>Liliopsida</taxon>
        <taxon>Asparagales</taxon>
        <taxon>Orchidaceae</taxon>
        <taxon>Apostasioideae</taxon>
        <taxon>Apostasia</taxon>
    </lineage>
</organism>
<dbReference type="GO" id="GO:0003729">
    <property type="term" value="F:mRNA binding"/>
    <property type="evidence" value="ECO:0007669"/>
    <property type="project" value="TreeGrafter"/>
</dbReference>
<dbReference type="NCBIfam" id="TIGR00756">
    <property type="entry name" value="PPR"/>
    <property type="match status" value="5"/>
</dbReference>
<proteinExistence type="predicted"/>
<feature type="region of interest" description="Disordered" evidence="3">
    <location>
        <begin position="543"/>
        <end position="566"/>
    </location>
</feature>
<dbReference type="PANTHER" id="PTHR47934">
    <property type="entry name" value="PENTATRICOPEPTIDE REPEAT-CONTAINING PROTEIN PET309, MITOCHONDRIAL"/>
    <property type="match status" value="1"/>
</dbReference>
<dbReference type="InterPro" id="IPR002885">
    <property type="entry name" value="PPR_rpt"/>
</dbReference>